<reference evidence="2" key="1">
    <citation type="submission" date="2016-10" db="EMBL/GenBank/DDBJ databases">
        <authorList>
            <person name="Varghese N."/>
            <person name="Submissions S."/>
        </authorList>
    </citation>
    <scope>NUCLEOTIDE SEQUENCE [LARGE SCALE GENOMIC DNA]</scope>
    <source>
        <strain evidence="2">CGMCC 1.7655</strain>
    </source>
</reference>
<evidence type="ECO:0000313" key="1">
    <source>
        <dbReference type="EMBL" id="SDL09958.1"/>
    </source>
</evidence>
<sequence length="291" mass="31942">MQVAIHFGTHGTEPERMIRTLMENRDWLLANGVEVVPPGRYKGVLDEALSSLKGGEAPPEMEDVIYDALLEADNVQRMVLSQASLIGAPVRCLSDSGLFPQAGARMRAVAALFPSAEVEVSLAIQNPALQIPHLVSRMPDPSFERVLGNCDPRQLRWGPAMQRIVEAMQGRRVIVWCYEDTPLIWPEAVRRIARMPADVPLKSGLAVLGDLLPPEGMAELKEALTKSGRLTVDARRAIFAEMLGRHAKPEAVRQEITAPGWTQDLVDEITDAYEEDVALIAALPGVEFLSP</sequence>
<proteinExistence type="predicted"/>
<evidence type="ECO:0000313" key="2">
    <source>
        <dbReference type="Proteomes" id="UP000199555"/>
    </source>
</evidence>
<keyword evidence="2" id="KW-1185">Reference proteome</keyword>
<name>A0A1G9HAD0_9RHOB</name>
<protein>
    <submittedName>
        <fullName evidence="1">Uncharacterized protein</fullName>
    </submittedName>
</protein>
<dbReference type="Proteomes" id="UP000199555">
    <property type="component" value="Unassembled WGS sequence"/>
</dbReference>
<organism evidence="1 2">
    <name type="scientific">Paracoccus chinensis</name>
    <dbReference type="NCBI Taxonomy" id="525640"/>
    <lineage>
        <taxon>Bacteria</taxon>
        <taxon>Pseudomonadati</taxon>
        <taxon>Pseudomonadota</taxon>
        <taxon>Alphaproteobacteria</taxon>
        <taxon>Rhodobacterales</taxon>
        <taxon>Paracoccaceae</taxon>
        <taxon>Paracoccus</taxon>
    </lineage>
</organism>
<dbReference type="RefSeq" id="WP_090754654.1">
    <property type="nucleotide sequence ID" value="NZ_FNGE01000006.1"/>
</dbReference>
<dbReference type="STRING" id="525640.SAMN04487971_10699"/>
<dbReference type="EMBL" id="FNGE01000006">
    <property type="protein sequence ID" value="SDL09958.1"/>
    <property type="molecule type" value="Genomic_DNA"/>
</dbReference>
<accession>A0A1G9HAD0</accession>
<dbReference type="OrthoDB" id="7816979at2"/>
<gene>
    <name evidence="1" type="ORF">SAMN04487971_10699</name>
</gene>
<dbReference type="AlphaFoldDB" id="A0A1G9HAD0"/>